<dbReference type="RefSeq" id="XP_026281128.2">
    <property type="nucleotide sequence ID" value="XM_026425343.2"/>
</dbReference>
<dbReference type="GO" id="GO:0044458">
    <property type="term" value="P:motile cilium assembly"/>
    <property type="evidence" value="ECO:0007669"/>
    <property type="project" value="TreeGrafter"/>
</dbReference>
<dbReference type="InterPro" id="IPR055316">
    <property type="entry name" value="RSP9"/>
</dbReference>
<dbReference type="OrthoDB" id="10258956at2759"/>
<evidence type="ECO:0000256" key="8">
    <source>
        <dbReference type="ARBA" id="ARBA00037822"/>
    </source>
</evidence>
<dbReference type="AlphaFoldDB" id="A0A6J1SK49"/>
<dbReference type="GO" id="GO:0060091">
    <property type="term" value="C:kinocilium"/>
    <property type="evidence" value="ECO:0007669"/>
    <property type="project" value="UniProtKB-SubCell"/>
</dbReference>
<dbReference type="KEGG" id="foc:113208372"/>
<dbReference type="GO" id="GO:0060294">
    <property type="term" value="P:cilium movement involved in cell motility"/>
    <property type="evidence" value="ECO:0007669"/>
    <property type="project" value="InterPro"/>
</dbReference>
<sequence>MNVINLTYALDLTSVAGHTLSQEEIYVVQNALLILQGENHFKNVYFMGKLFGIEKDYYLAFGYRSDALTGRSFFYSNNQYDWFLLGEPSPCALKLTPRVSQRFTGDPSQIIDWRDAGDSSSVTGRGSVLKEEDRLSAVVYTLHEDCAIAPKGAFFLDVEGVADINPTFQGLSLQQGTDARWWEQTHKKEVTSSGDFLKNNKALEDVWSFRVRAQGSVSVLLHLEWLGLAAYHRLRTPEHGFVYFGEGLKLTKKLA</sequence>
<proteinExistence type="inferred from homology"/>
<evidence type="ECO:0000313" key="11">
    <source>
        <dbReference type="Proteomes" id="UP000504606"/>
    </source>
</evidence>
<accession>A0A6J1SK49</accession>
<gene>
    <name evidence="12" type="primary">LOC113208372</name>
</gene>
<keyword evidence="5" id="KW-0969">Cilium</keyword>
<evidence type="ECO:0000256" key="2">
    <source>
        <dbReference type="ARBA" id="ARBA00022490"/>
    </source>
</evidence>
<dbReference type="GO" id="GO:0035082">
    <property type="term" value="P:axoneme assembly"/>
    <property type="evidence" value="ECO:0007669"/>
    <property type="project" value="InterPro"/>
</dbReference>
<dbReference type="GO" id="GO:0001534">
    <property type="term" value="C:radial spoke"/>
    <property type="evidence" value="ECO:0007669"/>
    <property type="project" value="InterPro"/>
</dbReference>
<evidence type="ECO:0000256" key="3">
    <source>
        <dbReference type="ARBA" id="ARBA00022794"/>
    </source>
</evidence>
<evidence type="ECO:0000256" key="1">
    <source>
        <dbReference type="ARBA" id="ARBA00004611"/>
    </source>
</evidence>
<organism evidence="11 12">
    <name type="scientific">Frankliniella occidentalis</name>
    <name type="common">Western flower thrips</name>
    <name type="synonym">Euthrips occidentalis</name>
    <dbReference type="NCBI Taxonomy" id="133901"/>
    <lineage>
        <taxon>Eukaryota</taxon>
        <taxon>Metazoa</taxon>
        <taxon>Ecdysozoa</taxon>
        <taxon>Arthropoda</taxon>
        <taxon>Hexapoda</taxon>
        <taxon>Insecta</taxon>
        <taxon>Pterygota</taxon>
        <taxon>Neoptera</taxon>
        <taxon>Paraneoptera</taxon>
        <taxon>Thysanoptera</taxon>
        <taxon>Terebrantia</taxon>
        <taxon>Thripoidea</taxon>
        <taxon>Thripidae</taxon>
        <taxon>Frankliniella</taxon>
    </lineage>
</organism>
<evidence type="ECO:0000256" key="7">
    <source>
        <dbReference type="ARBA" id="ARBA00023273"/>
    </source>
</evidence>
<name>A0A6J1SK49_FRAOC</name>
<protein>
    <recommendedName>
        <fullName evidence="10">Radial spoke head protein 9 homolog</fullName>
    </recommendedName>
</protein>
<comment type="subcellular location">
    <subcellularLocation>
        <location evidence="8">Cell projection</location>
        <location evidence="8">Kinocilium</location>
    </subcellularLocation>
    <subcellularLocation>
        <location evidence="1">Cytoplasm</location>
        <location evidence="1">Cytoskeleton</location>
        <location evidence="1">Flagellum axoneme</location>
    </subcellularLocation>
</comment>
<reference evidence="12" key="1">
    <citation type="submission" date="2025-08" db="UniProtKB">
        <authorList>
            <consortium name="RefSeq"/>
        </authorList>
    </citation>
    <scope>IDENTIFICATION</scope>
    <source>
        <tissue evidence="12">Whole organism</tissue>
    </source>
</reference>
<keyword evidence="11" id="KW-1185">Reference proteome</keyword>
<dbReference type="PANTHER" id="PTHR22069">
    <property type="entry name" value="MITOCHONDRIAL RIBOSOMAL PROTEIN S18"/>
    <property type="match status" value="1"/>
</dbReference>
<dbReference type="InterPro" id="IPR006802">
    <property type="entry name" value="Radial_spoke"/>
</dbReference>
<comment type="similarity">
    <text evidence="9">Belongs to the flagellar radial spoke RSP9 family.</text>
</comment>
<evidence type="ECO:0000313" key="12">
    <source>
        <dbReference type="RefSeq" id="XP_026281128.2"/>
    </source>
</evidence>
<evidence type="ECO:0000256" key="10">
    <source>
        <dbReference type="ARBA" id="ARBA00041080"/>
    </source>
</evidence>
<evidence type="ECO:0000256" key="5">
    <source>
        <dbReference type="ARBA" id="ARBA00023069"/>
    </source>
</evidence>
<keyword evidence="3" id="KW-0970">Cilium biogenesis/degradation</keyword>
<dbReference type="GeneID" id="113208372"/>
<dbReference type="Proteomes" id="UP000504606">
    <property type="component" value="Unplaced"/>
</dbReference>
<dbReference type="PANTHER" id="PTHR22069:SF0">
    <property type="entry name" value="RADIAL SPOKE HEAD PROTEIN 9 HOMOLOG"/>
    <property type="match status" value="1"/>
</dbReference>
<evidence type="ECO:0000256" key="4">
    <source>
        <dbReference type="ARBA" id="ARBA00022846"/>
    </source>
</evidence>
<evidence type="ECO:0000256" key="9">
    <source>
        <dbReference type="ARBA" id="ARBA00038319"/>
    </source>
</evidence>
<evidence type="ECO:0000256" key="6">
    <source>
        <dbReference type="ARBA" id="ARBA00023212"/>
    </source>
</evidence>
<keyword evidence="6" id="KW-0206">Cytoskeleton</keyword>
<dbReference type="Pfam" id="PF04712">
    <property type="entry name" value="Radial_spoke"/>
    <property type="match status" value="1"/>
</dbReference>
<keyword evidence="4" id="KW-0282">Flagellum</keyword>
<keyword evidence="7" id="KW-0966">Cell projection</keyword>
<dbReference type="CTD" id="221421"/>
<keyword evidence="2" id="KW-0963">Cytoplasm</keyword>